<protein>
    <submittedName>
        <fullName evidence="7">Sentrin-specific protease 8</fullName>
    </submittedName>
</protein>
<organism evidence="6 7">
    <name type="scientific">Agrilus planipennis</name>
    <name type="common">Emerald ash borer</name>
    <name type="synonym">Agrilus marcopoli</name>
    <dbReference type="NCBI Taxonomy" id="224129"/>
    <lineage>
        <taxon>Eukaryota</taxon>
        <taxon>Metazoa</taxon>
        <taxon>Ecdysozoa</taxon>
        <taxon>Arthropoda</taxon>
        <taxon>Hexapoda</taxon>
        <taxon>Insecta</taxon>
        <taxon>Pterygota</taxon>
        <taxon>Neoptera</taxon>
        <taxon>Endopterygota</taxon>
        <taxon>Coleoptera</taxon>
        <taxon>Polyphaga</taxon>
        <taxon>Elateriformia</taxon>
        <taxon>Buprestoidea</taxon>
        <taxon>Buprestidae</taxon>
        <taxon>Agrilinae</taxon>
        <taxon>Agrilus</taxon>
    </lineage>
</organism>
<keyword evidence="2 7" id="KW-0645">Protease</keyword>
<dbReference type="PANTHER" id="PTHR46468">
    <property type="entry name" value="SENTRIN-SPECIFIC PROTEASE 8"/>
    <property type="match status" value="1"/>
</dbReference>
<gene>
    <name evidence="7" type="primary">LOC108742124</name>
</gene>
<dbReference type="PANTHER" id="PTHR46468:SF1">
    <property type="entry name" value="SENTRIN-SPECIFIC PROTEASE 8"/>
    <property type="match status" value="1"/>
</dbReference>
<dbReference type="GO" id="GO:0019784">
    <property type="term" value="F:deNEDDylase activity"/>
    <property type="evidence" value="ECO:0007669"/>
    <property type="project" value="InterPro"/>
</dbReference>
<dbReference type="GeneID" id="108742124"/>
<dbReference type="Proteomes" id="UP000192223">
    <property type="component" value="Unplaced"/>
</dbReference>
<reference evidence="7" key="1">
    <citation type="submission" date="2025-08" db="UniProtKB">
        <authorList>
            <consortium name="RefSeq"/>
        </authorList>
    </citation>
    <scope>IDENTIFICATION</scope>
    <source>
        <tissue evidence="7">Entire body</tissue>
    </source>
</reference>
<sequence>MGSRSTNAVLSFHESLLRQADVDLLKGPNWLNDTLISFYFEYLEIKRFQKNPILLFVPPDVTQCVKMSRRGDLGTFLDPLDAKRREFIFFALNDNEQTDHSGGSHWSLLVFSHPERMMFHFDSSRGSNQEQALELSIKLLQYFNMPTYGAFTEAASLQQSNSYDCGIHILCNAEHIADYACRSRKIENCPLVDRQTVIRKRSELLELIYTLQNSQ</sequence>
<dbReference type="Gene3D" id="3.40.395.10">
    <property type="entry name" value="Adenoviral Proteinase, Chain A"/>
    <property type="match status" value="1"/>
</dbReference>
<dbReference type="PROSITE" id="PS50600">
    <property type="entry name" value="ULP_PROTEASE"/>
    <property type="match status" value="1"/>
</dbReference>
<dbReference type="InParanoid" id="A0A1W4X9H4"/>
<dbReference type="InterPro" id="IPR044613">
    <property type="entry name" value="Nep1/2-like"/>
</dbReference>
<dbReference type="RefSeq" id="XP_018332684.1">
    <property type="nucleotide sequence ID" value="XM_018477182.2"/>
</dbReference>
<dbReference type="GO" id="GO:0000338">
    <property type="term" value="P:protein deneddylation"/>
    <property type="evidence" value="ECO:0007669"/>
    <property type="project" value="TreeGrafter"/>
</dbReference>
<dbReference type="InterPro" id="IPR003653">
    <property type="entry name" value="Peptidase_C48_C"/>
</dbReference>
<dbReference type="InterPro" id="IPR038765">
    <property type="entry name" value="Papain-like_cys_pep_sf"/>
</dbReference>
<dbReference type="STRING" id="224129.A0A1W4X9H4"/>
<dbReference type="Pfam" id="PF02902">
    <property type="entry name" value="Peptidase_C48"/>
    <property type="match status" value="1"/>
</dbReference>
<dbReference type="FunCoup" id="A0A1W4X9H4">
    <property type="interactions" value="473"/>
</dbReference>
<dbReference type="GO" id="GO:0006508">
    <property type="term" value="P:proteolysis"/>
    <property type="evidence" value="ECO:0007669"/>
    <property type="project" value="UniProtKB-KW"/>
</dbReference>
<proteinExistence type="inferred from homology"/>
<name>A0A1W4X9H4_AGRPL</name>
<evidence type="ECO:0000256" key="1">
    <source>
        <dbReference type="ARBA" id="ARBA00005234"/>
    </source>
</evidence>
<dbReference type="SUPFAM" id="SSF54001">
    <property type="entry name" value="Cysteine proteinases"/>
    <property type="match status" value="1"/>
</dbReference>
<feature type="domain" description="Ubiquitin-like protease family profile" evidence="5">
    <location>
        <begin position="15"/>
        <end position="176"/>
    </location>
</feature>
<evidence type="ECO:0000313" key="7">
    <source>
        <dbReference type="RefSeq" id="XP_018332684.1"/>
    </source>
</evidence>
<evidence type="ECO:0000313" key="6">
    <source>
        <dbReference type="Proteomes" id="UP000192223"/>
    </source>
</evidence>
<dbReference type="OrthoDB" id="5065855at2759"/>
<accession>A0A1W4X9H4</accession>
<evidence type="ECO:0000256" key="3">
    <source>
        <dbReference type="ARBA" id="ARBA00022801"/>
    </source>
</evidence>
<keyword evidence="4" id="KW-0788">Thiol protease</keyword>
<evidence type="ECO:0000256" key="4">
    <source>
        <dbReference type="ARBA" id="ARBA00022807"/>
    </source>
</evidence>
<evidence type="ECO:0000259" key="5">
    <source>
        <dbReference type="PROSITE" id="PS50600"/>
    </source>
</evidence>
<dbReference type="KEGG" id="apln:108742124"/>
<dbReference type="GO" id="GO:0008234">
    <property type="term" value="F:cysteine-type peptidase activity"/>
    <property type="evidence" value="ECO:0007669"/>
    <property type="project" value="UniProtKB-KW"/>
</dbReference>
<keyword evidence="6" id="KW-1185">Reference proteome</keyword>
<keyword evidence="3" id="KW-0378">Hydrolase</keyword>
<evidence type="ECO:0000256" key="2">
    <source>
        <dbReference type="ARBA" id="ARBA00022670"/>
    </source>
</evidence>
<dbReference type="AlphaFoldDB" id="A0A1W4X9H4"/>
<comment type="similarity">
    <text evidence="1">Belongs to the peptidase C48 family.</text>
</comment>